<dbReference type="EMBL" id="JANPWB010000006">
    <property type="protein sequence ID" value="KAJ1177619.1"/>
    <property type="molecule type" value="Genomic_DNA"/>
</dbReference>
<dbReference type="Proteomes" id="UP001066276">
    <property type="component" value="Chromosome 3_2"/>
</dbReference>
<evidence type="ECO:0000313" key="2">
    <source>
        <dbReference type="Proteomes" id="UP001066276"/>
    </source>
</evidence>
<evidence type="ECO:0000313" key="1">
    <source>
        <dbReference type="EMBL" id="KAJ1177619.1"/>
    </source>
</evidence>
<keyword evidence="2" id="KW-1185">Reference proteome</keyword>
<gene>
    <name evidence="1" type="ORF">NDU88_002872</name>
</gene>
<dbReference type="AlphaFoldDB" id="A0AAV7TLV5"/>
<proteinExistence type="predicted"/>
<reference evidence="1" key="1">
    <citation type="journal article" date="2022" name="bioRxiv">
        <title>Sequencing and chromosome-scale assembly of the giantPleurodeles waltlgenome.</title>
        <authorList>
            <person name="Brown T."/>
            <person name="Elewa A."/>
            <person name="Iarovenko S."/>
            <person name="Subramanian E."/>
            <person name="Araus A.J."/>
            <person name="Petzold A."/>
            <person name="Susuki M."/>
            <person name="Suzuki K.-i.T."/>
            <person name="Hayashi T."/>
            <person name="Toyoda A."/>
            <person name="Oliveira C."/>
            <person name="Osipova E."/>
            <person name="Leigh N.D."/>
            <person name="Simon A."/>
            <person name="Yun M.H."/>
        </authorList>
    </citation>
    <scope>NUCLEOTIDE SEQUENCE</scope>
    <source>
        <strain evidence="1">20211129_DDA</strain>
        <tissue evidence="1">Liver</tissue>
    </source>
</reference>
<organism evidence="1 2">
    <name type="scientific">Pleurodeles waltl</name>
    <name type="common">Iberian ribbed newt</name>
    <dbReference type="NCBI Taxonomy" id="8319"/>
    <lineage>
        <taxon>Eukaryota</taxon>
        <taxon>Metazoa</taxon>
        <taxon>Chordata</taxon>
        <taxon>Craniata</taxon>
        <taxon>Vertebrata</taxon>
        <taxon>Euteleostomi</taxon>
        <taxon>Amphibia</taxon>
        <taxon>Batrachia</taxon>
        <taxon>Caudata</taxon>
        <taxon>Salamandroidea</taxon>
        <taxon>Salamandridae</taxon>
        <taxon>Pleurodelinae</taxon>
        <taxon>Pleurodeles</taxon>
    </lineage>
</organism>
<sequence>MYPVWNSGTLNSSGSCQNHLIGPFPAWLQTRLSHMLFDNHPVNSLQRVAWISDRWQSVSFHL</sequence>
<protein>
    <submittedName>
        <fullName evidence="1">Uncharacterized protein</fullName>
    </submittedName>
</protein>
<name>A0AAV7TLV5_PLEWA</name>
<feature type="non-terminal residue" evidence="1">
    <location>
        <position position="62"/>
    </location>
</feature>
<comment type="caution">
    <text evidence="1">The sequence shown here is derived from an EMBL/GenBank/DDBJ whole genome shotgun (WGS) entry which is preliminary data.</text>
</comment>
<accession>A0AAV7TLV5</accession>